<name>A0A0F9ETF4_9ZZZZ</name>
<evidence type="ECO:0000313" key="1">
    <source>
        <dbReference type="EMBL" id="KKL69551.1"/>
    </source>
</evidence>
<reference evidence="1" key="1">
    <citation type="journal article" date="2015" name="Nature">
        <title>Complex archaea that bridge the gap between prokaryotes and eukaryotes.</title>
        <authorList>
            <person name="Spang A."/>
            <person name="Saw J.H."/>
            <person name="Jorgensen S.L."/>
            <person name="Zaremba-Niedzwiedzka K."/>
            <person name="Martijn J."/>
            <person name="Lind A.E."/>
            <person name="van Eijk R."/>
            <person name="Schleper C."/>
            <person name="Guy L."/>
            <person name="Ettema T.J."/>
        </authorList>
    </citation>
    <scope>NUCLEOTIDE SEQUENCE</scope>
</reference>
<organism evidence="1">
    <name type="scientific">marine sediment metagenome</name>
    <dbReference type="NCBI Taxonomy" id="412755"/>
    <lineage>
        <taxon>unclassified sequences</taxon>
        <taxon>metagenomes</taxon>
        <taxon>ecological metagenomes</taxon>
    </lineage>
</organism>
<dbReference type="AlphaFoldDB" id="A0A0F9ETF4"/>
<protein>
    <submittedName>
        <fullName evidence="1">Uncharacterized protein</fullName>
    </submittedName>
</protein>
<sequence>MRLGRWQLVTWPSPSDWAFWHGTYPYNLKPEYASKILFDRWVMGPLEVRRWRD</sequence>
<accession>A0A0F9ETF4</accession>
<dbReference type="EMBL" id="LAZR01026177">
    <property type="protein sequence ID" value="KKL69551.1"/>
    <property type="molecule type" value="Genomic_DNA"/>
</dbReference>
<comment type="caution">
    <text evidence="1">The sequence shown here is derived from an EMBL/GenBank/DDBJ whole genome shotgun (WGS) entry which is preliminary data.</text>
</comment>
<proteinExistence type="predicted"/>
<gene>
    <name evidence="1" type="ORF">LCGC14_2113810</name>
</gene>